<comment type="caution">
    <text evidence="1">The sequence shown here is derived from an EMBL/GenBank/DDBJ whole genome shotgun (WGS) entry which is preliminary data.</text>
</comment>
<name>A0A2T1C6A6_9CYAN</name>
<accession>A0A2T1C6A6</accession>
<protein>
    <submittedName>
        <fullName evidence="1">Uncharacterized protein</fullName>
    </submittedName>
</protein>
<sequence>MVLVSKSCKLRERRSPFFQQGRYYFEGVWGQAAQGATSQQEILRALAAHIDQKWYRDPLVLHK</sequence>
<keyword evidence="2" id="KW-1185">Reference proteome</keyword>
<dbReference type="EMBL" id="PVWJ01000027">
    <property type="protein sequence ID" value="PSB03673.1"/>
    <property type="molecule type" value="Genomic_DNA"/>
</dbReference>
<dbReference type="Proteomes" id="UP000238762">
    <property type="component" value="Unassembled WGS sequence"/>
</dbReference>
<reference evidence="1 2" key="2">
    <citation type="submission" date="2018-03" db="EMBL/GenBank/DDBJ databases">
        <title>The ancient ancestry and fast evolution of plastids.</title>
        <authorList>
            <person name="Moore K.R."/>
            <person name="Magnabosco C."/>
            <person name="Momper L."/>
            <person name="Gold D.A."/>
            <person name="Bosak T."/>
            <person name="Fournier G.P."/>
        </authorList>
    </citation>
    <scope>NUCLEOTIDE SEQUENCE [LARGE SCALE GENOMIC DNA]</scope>
    <source>
        <strain evidence="1 2">CCAP 1448/3</strain>
    </source>
</reference>
<evidence type="ECO:0000313" key="1">
    <source>
        <dbReference type="EMBL" id="PSB03673.1"/>
    </source>
</evidence>
<proteinExistence type="predicted"/>
<dbReference type="AlphaFoldDB" id="A0A2T1C6A6"/>
<evidence type="ECO:0000313" key="2">
    <source>
        <dbReference type="Proteomes" id="UP000238762"/>
    </source>
</evidence>
<gene>
    <name evidence="1" type="ORF">C7B64_07520</name>
</gene>
<reference evidence="1 2" key="1">
    <citation type="submission" date="2018-02" db="EMBL/GenBank/DDBJ databases">
        <authorList>
            <person name="Cohen D.B."/>
            <person name="Kent A.D."/>
        </authorList>
    </citation>
    <scope>NUCLEOTIDE SEQUENCE [LARGE SCALE GENOMIC DNA]</scope>
    <source>
        <strain evidence="1 2">CCAP 1448/3</strain>
    </source>
</reference>
<organism evidence="1 2">
    <name type="scientific">Merismopedia glauca CCAP 1448/3</name>
    <dbReference type="NCBI Taxonomy" id="1296344"/>
    <lineage>
        <taxon>Bacteria</taxon>
        <taxon>Bacillati</taxon>
        <taxon>Cyanobacteriota</taxon>
        <taxon>Cyanophyceae</taxon>
        <taxon>Synechococcales</taxon>
        <taxon>Merismopediaceae</taxon>
        <taxon>Merismopedia</taxon>
    </lineage>
</organism>